<keyword evidence="2" id="KW-1185">Reference proteome</keyword>
<dbReference type="EMBL" id="JACCFS010000001">
    <property type="protein sequence ID" value="NYJ34841.1"/>
    <property type="molecule type" value="Genomic_DNA"/>
</dbReference>
<dbReference type="InterPro" id="IPR006311">
    <property type="entry name" value="TAT_signal"/>
</dbReference>
<evidence type="ECO:0000313" key="2">
    <source>
        <dbReference type="Proteomes" id="UP000572051"/>
    </source>
</evidence>
<proteinExistence type="predicted"/>
<dbReference type="RefSeq" id="WP_179823686.1">
    <property type="nucleotide sequence ID" value="NZ_JACCFS010000001.1"/>
</dbReference>
<accession>A0A7Z0EMM1</accession>
<protein>
    <recommendedName>
        <fullName evidence="3">TAXI family TRAP transporter solute-binding subunit</fullName>
    </recommendedName>
</protein>
<dbReference type="NCBIfam" id="TIGR02122">
    <property type="entry name" value="TRAP_TAXI"/>
    <property type="match status" value="1"/>
</dbReference>
<dbReference type="PROSITE" id="PS51257">
    <property type="entry name" value="PROKAR_LIPOPROTEIN"/>
    <property type="match status" value="1"/>
</dbReference>
<dbReference type="InterPro" id="IPR011852">
    <property type="entry name" value="TRAP_TAXI"/>
</dbReference>
<dbReference type="Pfam" id="PF16868">
    <property type="entry name" value="NMT1_3"/>
    <property type="match status" value="1"/>
</dbReference>
<evidence type="ECO:0008006" key="3">
    <source>
        <dbReference type="Google" id="ProtNLM"/>
    </source>
</evidence>
<name>A0A7Z0EMM1_9ACTN</name>
<reference evidence="1 2" key="1">
    <citation type="submission" date="2020-07" db="EMBL/GenBank/DDBJ databases">
        <title>Sequencing the genomes of 1000 actinobacteria strains.</title>
        <authorList>
            <person name="Klenk H.-P."/>
        </authorList>
    </citation>
    <scope>NUCLEOTIDE SEQUENCE [LARGE SCALE GENOMIC DNA]</scope>
    <source>
        <strain evidence="1 2">DSM 44442</strain>
    </source>
</reference>
<dbReference type="SUPFAM" id="SSF53850">
    <property type="entry name" value="Periplasmic binding protein-like II"/>
    <property type="match status" value="1"/>
</dbReference>
<comment type="caution">
    <text evidence="1">The sequence shown here is derived from an EMBL/GenBank/DDBJ whole genome shotgun (WGS) entry which is preliminary data.</text>
</comment>
<dbReference type="PROSITE" id="PS51318">
    <property type="entry name" value="TAT"/>
    <property type="match status" value="1"/>
</dbReference>
<dbReference type="Proteomes" id="UP000572051">
    <property type="component" value="Unassembled WGS sequence"/>
</dbReference>
<gene>
    <name evidence="1" type="ORF">HNR10_002722</name>
</gene>
<dbReference type="Gene3D" id="3.40.190.10">
    <property type="entry name" value="Periplasmic binding protein-like II"/>
    <property type="match status" value="2"/>
</dbReference>
<dbReference type="PANTHER" id="PTHR42941">
    <property type="entry name" value="SLL1037 PROTEIN"/>
    <property type="match status" value="1"/>
</dbReference>
<evidence type="ECO:0000313" key="1">
    <source>
        <dbReference type="EMBL" id="NYJ34841.1"/>
    </source>
</evidence>
<organism evidence="1 2">
    <name type="scientific">Nocardiopsis aegyptia</name>
    <dbReference type="NCBI Taxonomy" id="220378"/>
    <lineage>
        <taxon>Bacteria</taxon>
        <taxon>Bacillati</taxon>
        <taxon>Actinomycetota</taxon>
        <taxon>Actinomycetes</taxon>
        <taxon>Streptosporangiales</taxon>
        <taxon>Nocardiopsidaceae</taxon>
        <taxon>Nocardiopsis</taxon>
    </lineage>
</organism>
<dbReference type="PANTHER" id="PTHR42941:SF1">
    <property type="entry name" value="SLL1037 PROTEIN"/>
    <property type="match status" value="1"/>
</dbReference>
<sequence>MRVSGPGRRAVLLGAAAAALGGSLAGCDRGGIRGLPELVVATGPPGAVYRQIGGKIAEILDERFPDTDVRAVETGASHANLALLASGEAHLGLAALDSILDSGTGGDGGDALVAIGRLYDAFVHLVVLVGSPVWQVSDLEGLRVSVGATDSGTEFTVAQIVAETGLDFEAVRLNQSESAAALANGEIDAMFSLTGLPTPAIADLAEERTLRLVDLADTAGTLADAHPDSYLPANIPATTYEGVPSTPTAAIPNLLLCREDLPRDAAYAVTETVFTSAARLAAGSPVAAQINVRTGISTGVVPLHPGAADWYRDHKPT</sequence>
<dbReference type="AlphaFoldDB" id="A0A7Z0EMM1"/>